<dbReference type="GO" id="GO:0003677">
    <property type="term" value="F:DNA binding"/>
    <property type="evidence" value="ECO:0007669"/>
    <property type="project" value="InterPro"/>
</dbReference>
<dbReference type="InterPro" id="IPR001387">
    <property type="entry name" value="Cro/C1-type_HTH"/>
</dbReference>
<dbReference type="Gene3D" id="1.10.260.40">
    <property type="entry name" value="lambda repressor-like DNA-binding domains"/>
    <property type="match status" value="1"/>
</dbReference>
<dbReference type="SUPFAM" id="SSF47413">
    <property type="entry name" value="lambda repressor-like DNA-binding domains"/>
    <property type="match status" value="1"/>
</dbReference>
<name>A0A8S5T991_9CAUD</name>
<evidence type="ECO:0000313" key="2">
    <source>
        <dbReference type="EMBL" id="DAF59543.1"/>
    </source>
</evidence>
<sequence>MPKISLEAVRVNAKCNQKEWAELLGVSNKTVVNWEKGNTEPTLSQLRKMSELSGIPMDFIFVPDKFN</sequence>
<dbReference type="Pfam" id="PF01381">
    <property type="entry name" value="HTH_3"/>
    <property type="match status" value="1"/>
</dbReference>
<reference evidence="2" key="1">
    <citation type="journal article" date="2021" name="Proc. Natl. Acad. Sci. U.S.A.">
        <title>A Catalog of Tens of Thousands of Viruses from Human Metagenomes Reveals Hidden Associations with Chronic Diseases.</title>
        <authorList>
            <person name="Tisza M.J."/>
            <person name="Buck C.B."/>
        </authorList>
    </citation>
    <scope>NUCLEOTIDE SEQUENCE</scope>
    <source>
        <strain evidence="2">CtmIh35</strain>
    </source>
</reference>
<organism evidence="2">
    <name type="scientific">Siphoviridae sp. ctmIh35</name>
    <dbReference type="NCBI Taxonomy" id="2827932"/>
    <lineage>
        <taxon>Viruses</taxon>
        <taxon>Duplodnaviria</taxon>
        <taxon>Heunggongvirae</taxon>
        <taxon>Uroviricota</taxon>
        <taxon>Caudoviricetes</taxon>
    </lineage>
</organism>
<proteinExistence type="predicted"/>
<evidence type="ECO:0000259" key="1">
    <source>
        <dbReference type="PROSITE" id="PS50943"/>
    </source>
</evidence>
<dbReference type="EMBL" id="BK032772">
    <property type="protein sequence ID" value="DAF59543.1"/>
    <property type="molecule type" value="Genomic_DNA"/>
</dbReference>
<dbReference type="SMART" id="SM00530">
    <property type="entry name" value="HTH_XRE"/>
    <property type="match status" value="1"/>
</dbReference>
<dbReference type="CDD" id="cd00093">
    <property type="entry name" value="HTH_XRE"/>
    <property type="match status" value="1"/>
</dbReference>
<dbReference type="InterPro" id="IPR010982">
    <property type="entry name" value="Lambda_DNA-bd_dom_sf"/>
</dbReference>
<accession>A0A8S5T991</accession>
<feature type="domain" description="HTH cro/C1-type" evidence="1">
    <location>
        <begin position="6"/>
        <end position="60"/>
    </location>
</feature>
<dbReference type="PROSITE" id="PS50943">
    <property type="entry name" value="HTH_CROC1"/>
    <property type="match status" value="1"/>
</dbReference>
<protein>
    <submittedName>
        <fullName evidence="2">Helix-turn-helix protein</fullName>
    </submittedName>
</protein>